<dbReference type="GO" id="GO:0005886">
    <property type="term" value="C:plasma membrane"/>
    <property type="evidence" value="ECO:0007669"/>
    <property type="project" value="UniProtKB-SubCell"/>
</dbReference>
<evidence type="ECO:0000256" key="6">
    <source>
        <dbReference type="ARBA" id="ARBA00023136"/>
    </source>
</evidence>
<evidence type="ECO:0000256" key="2">
    <source>
        <dbReference type="ARBA" id="ARBA00005811"/>
    </source>
</evidence>
<comment type="subcellular location">
    <subcellularLocation>
        <location evidence="1">Cell membrane</location>
        <topology evidence="1">Single-pass membrane protein</topology>
    </subcellularLocation>
    <subcellularLocation>
        <location evidence="7">Cell membrane</location>
        <topology evidence="7">Single-pass type II membrane protein</topology>
    </subcellularLocation>
</comment>
<comment type="caution">
    <text evidence="8">The sequence shown here is derived from an EMBL/GenBank/DDBJ whole genome shotgun (WGS) entry which is preliminary data.</text>
</comment>
<keyword evidence="7" id="KW-0813">Transport</keyword>
<gene>
    <name evidence="8" type="ORF">HXK21_03295</name>
</gene>
<dbReference type="Proteomes" id="UP000704068">
    <property type="component" value="Unassembled WGS sequence"/>
</dbReference>
<evidence type="ECO:0000256" key="3">
    <source>
        <dbReference type="ARBA" id="ARBA00022475"/>
    </source>
</evidence>
<dbReference type="EMBL" id="JABZGR010000006">
    <property type="protein sequence ID" value="MBF0970056.1"/>
    <property type="molecule type" value="Genomic_DNA"/>
</dbReference>
<keyword evidence="7" id="KW-0653">Protein transport</keyword>
<dbReference type="GO" id="GO:0015031">
    <property type="term" value="P:protein transport"/>
    <property type="evidence" value="ECO:0007669"/>
    <property type="project" value="UniProtKB-KW"/>
</dbReference>
<accession>A0A929RWM6</accession>
<evidence type="ECO:0000256" key="1">
    <source>
        <dbReference type="ARBA" id="ARBA00004162"/>
    </source>
</evidence>
<dbReference type="GO" id="GO:0022857">
    <property type="term" value="F:transmembrane transporter activity"/>
    <property type="evidence" value="ECO:0007669"/>
    <property type="project" value="InterPro"/>
</dbReference>
<dbReference type="RefSeq" id="WP_311354659.1">
    <property type="nucleotide sequence ID" value="NZ_CAUOSC010000022.1"/>
</dbReference>
<protein>
    <submittedName>
        <fullName evidence="8">Biopolymer transporter ExbD</fullName>
    </submittedName>
</protein>
<dbReference type="AlphaFoldDB" id="A0A929RWM6"/>
<dbReference type="InterPro" id="IPR003400">
    <property type="entry name" value="ExbD"/>
</dbReference>
<keyword evidence="3" id="KW-1003">Cell membrane</keyword>
<evidence type="ECO:0000256" key="7">
    <source>
        <dbReference type="RuleBase" id="RU003879"/>
    </source>
</evidence>
<evidence type="ECO:0000313" key="9">
    <source>
        <dbReference type="Proteomes" id="UP000704068"/>
    </source>
</evidence>
<organism evidence="8 9">
    <name type="scientific">Alloprevotella tannerae</name>
    <dbReference type="NCBI Taxonomy" id="76122"/>
    <lineage>
        <taxon>Bacteria</taxon>
        <taxon>Pseudomonadati</taxon>
        <taxon>Bacteroidota</taxon>
        <taxon>Bacteroidia</taxon>
        <taxon>Bacteroidales</taxon>
        <taxon>Prevotellaceae</taxon>
        <taxon>Alloprevotella</taxon>
    </lineage>
</organism>
<dbReference type="PANTHER" id="PTHR30558:SF3">
    <property type="entry name" value="BIOPOLYMER TRANSPORT PROTEIN EXBD-RELATED"/>
    <property type="match status" value="1"/>
</dbReference>
<keyword evidence="5" id="KW-1133">Transmembrane helix</keyword>
<evidence type="ECO:0000256" key="5">
    <source>
        <dbReference type="ARBA" id="ARBA00022989"/>
    </source>
</evidence>
<reference evidence="8" key="1">
    <citation type="submission" date="2020-04" db="EMBL/GenBank/DDBJ databases">
        <title>Deep metagenomics examines the oral microbiome during advanced dental caries in children, revealing novel taxa and co-occurrences with host molecules.</title>
        <authorList>
            <person name="Baker J.L."/>
            <person name="Morton J.T."/>
            <person name="Dinis M."/>
            <person name="Alvarez R."/>
            <person name="Tran N.C."/>
            <person name="Knight R."/>
            <person name="Edlund A."/>
        </authorList>
    </citation>
    <scope>NUCLEOTIDE SEQUENCE</scope>
    <source>
        <strain evidence="8">JCVI_34_bin.1</strain>
    </source>
</reference>
<comment type="similarity">
    <text evidence="2 7">Belongs to the ExbD/TolR family.</text>
</comment>
<sequence>MASLGGSKQKKMNSRVDFTPMVDMIMLLVTFFMLCTTLQKPQTMQITMPSNKENINDANRSQVAASKAITIMITENRTLYYFKGKPTDDNLVKTTFGKDGIRAVLMEANSAAQQEKAKLDAKYATMQSSNVQQAEKNKAWYMEQLKEIRNGANTPDVIIKPSDKATYKDLIDVLDEMNICSIGRYVIDKFVPADQAKVDKLNAKK</sequence>
<evidence type="ECO:0000313" key="8">
    <source>
        <dbReference type="EMBL" id="MBF0970056.1"/>
    </source>
</evidence>
<dbReference type="Pfam" id="PF02472">
    <property type="entry name" value="ExbD"/>
    <property type="match status" value="1"/>
</dbReference>
<keyword evidence="6" id="KW-0472">Membrane</keyword>
<evidence type="ECO:0000256" key="4">
    <source>
        <dbReference type="ARBA" id="ARBA00022692"/>
    </source>
</evidence>
<dbReference type="PANTHER" id="PTHR30558">
    <property type="entry name" value="EXBD MEMBRANE COMPONENT OF PMF-DRIVEN MACROMOLECULE IMPORT SYSTEM"/>
    <property type="match status" value="1"/>
</dbReference>
<keyword evidence="4 7" id="KW-0812">Transmembrane</keyword>
<name>A0A929RWM6_9BACT</name>
<proteinExistence type="inferred from homology"/>